<sequence>MTVILIGFMAAGKSTVAKAFDQGKFIDLDKKIEKEIGMTIAQFFQEYSEDKFRQIEREVFKTAVQSGYAVIATGGGIVKLAENRNCLKELENVVYLKADFETLYGRILSDKENSRPLALRSKEEVEKLFTQRAAFYEDVADIVIETQGKSPEEVVKEIQELK</sequence>
<dbReference type="GO" id="GO:0004765">
    <property type="term" value="F:shikimate kinase activity"/>
    <property type="evidence" value="ECO:0007669"/>
    <property type="project" value="UniProtKB-EC"/>
</dbReference>
<feature type="binding site" evidence="11">
    <location>
        <begin position="10"/>
        <end position="15"/>
    </location>
    <ligand>
        <name>ATP</name>
        <dbReference type="ChEBI" id="CHEBI:30616"/>
    </ligand>
</feature>
<evidence type="ECO:0000256" key="9">
    <source>
        <dbReference type="ARBA" id="ARBA00023141"/>
    </source>
</evidence>
<evidence type="ECO:0000313" key="13">
    <source>
        <dbReference type="Proteomes" id="UP001565283"/>
    </source>
</evidence>
<evidence type="ECO:0000256" key="7">
    <source>
        <dbReference type="ARBA" id="ARBA00022777"/>
    </source>
</evidence>
<evidence type="ECO:0000256" key="3">
    <source>
        <dbReference type="ARBA" id="ARBA00012154"/>
    </source>
</evidence>
<feature type="binding site" evidence="11">
    <location>
        <position position="75"/>
    </location>
    <ligand>
        <name>substrate</name>
    </ligand>
</feature>
<comment type="caution">
    <text evidence="12">The sequence shown here is derived from an EMBL/GenBank/DDBJ whole genome shotgun (WGS) entry which is preliminary data.</text>
</comment>
<dbReference type="SUPFAM" id="SSF52540">
    <property type="entry name" value="P-loop containing nucleoside triphosphate hydrolases"/>
    <property type="match status" value="1"/>
</dbReference>
<dbReference type="HAMAP" id="MF_00109">
    <property type="entry name" value="Shikimate_kinase"/>
    <property type="match status" value="1"/>
</dbReference>
<comment type="pathway">
    <text evidence="1 11">Metabolic intermediate biosynthesis; chorismate biosynthesis; chorismate from D-erythrose 4-phosphate and phosphoenolpyruvate: step 5/7.</text>
</comment>
<comment type="subunit">
    <text evidence="11">Monomer.</text>
</comment>
<dbReference type="Proteomes" id="UP001565283">
    <property type="component" value="Unassembled WGS sequence"/>
</dbReference>
<dbReference type="CDD" id="cd00464">
    <property type="entry name" value="SK"/>
    <property type="match status" value="1"/>
</dbReference>
<name>A0ABV4D3I1_9LACT</name>
<organism evidence="12 13">
    <name type="scientific">Lactococcus ileimucosae</name>
    <dbReference type="NCBI Taxonomy" id="2941329"/>
    <lineage>
        <taxon>Bacteria</taxon>
        <taxon>Bacillati</taxon>
        <taxon>Bacillota</taxon>
        <taxon>Bacilli</taxon>
        <taxon>Lactobacillales</taxon>
        <taxon>Streptococcaceae</taxon>
        <taxon>Lactococcus</taxon>
    </lineage>
</organism>
<keyword evidence="13" id="KW-1185">Reference proteome</keyword>
<evidence type="ECO:0000256" key="2">
    <source>
        <dbReference type="ARBA" id="ARBA00006997"/>
    </source>
</evidence>
<dbReference type="InterPro" id="IPR000623">
    <property type="entry name" value="Shikimate_kinase/TSH1"/>
</dbReference>
<dbReference type="Gene3D" id="3.40.50.300">
    <property type="entry name" value="P-loop containing nucleotide triphosphate hydrolases"/>
    <property type="match status" value="1"/>
</dbReference>
<comment type="function">
    <text evidence="11">Catalyzes the specific phosphorylation of the 3-hydroxyl group of shikimic acid using ATP as a cosubstrate.</text>
</comment>
<keyword evidence="11" id="KW-0479">Metal-binding</keyword>
<evidence type="ECO:0000256" key="4">
    <source>
        <dbReference type="ARBA" id="ARBA00022605"/>
    </source>
</evidence>
<evidence type="ECO:0000256" key="10">
    <source>
        <dbReference type="ARBA" id="ARBA00048567"/>
    </source>
</evidence>
<comment type="caution">
    <text evidence="11">Lacks conserved residue(s) required for the propagation of feature annotation.</text>
</comment>
<feature type="binding site" evidence="11">
    <location>
        <position position="14"/>
    </location>
    <ligand>
        <name>Mg(2+)</name>
        <dbReference type="ChEBI" id="CHEBI:18420"/>
    </ligand>
</feature>
<keyword evidence="5 11" id="KW-0808">Transferase</keyword>
<dbReference type="InterPro" id="IPR027417">
    <property type="entry name" value="P-loop_NTPase"/>
</dbReference>
<evidence type="ECO:0000256" key="8">
    <source>
        <dbReference type="ARBA" id="ARBA00022840"/>
    </source>
</evidence>
<dbReference type="PROSITE" id="PS01128">
    <property type="entry name" value="SHIKIMATE_KINASE"/>
    <property type="match status" value="1"/>
</dbReference>
<dbReference type="RefSeq" id="WP_369947685.1">
    <property type="nucleotide sequence ID" value="NZ_JBCLSH010000002.1"/>
</dbReference>
<proteinExistence type="inferred from homology"/>
<keyword evidence="4 11" id="KW-0028">Amino-acid biosynthesis</keyword>
<dbReference type="EMBL" id="JBCLSH010000002">
    <property type="protein sequence ID" value="MEY8442822.1"/>
    <property type="molecule type" value="Genomic_DNA"/>
</dbReference>
<comment type="subcellular location">
    <subcellularLocation>
        <location evidence="11">Cytoplasm</location>
    </subcellularLocation>
</comment>
<dbReference type="PANTHER" id="PTHR21087">
    <property type="entry name" value="SHIKIMATE KINASE"/>
    <property type="match status" value="1"/>
</dbReference>
<dbReference type="InterPro" id="IPR023000">
    <property type="entry name" value="Shikimate_kinase_CS"/>
</dbReference>
<keyword evidence="11" id="KW-0963">Cytoplasm</keyword>
<keyword evidence="11" id="KW-0460">Magnesium</keyword>
<evidence type="ECO:0000256" key="5">
    <source>
        <dbReference type="ARBA" id="ARBA00022679"/>
    </source>
</evidence>
<keyword evidence="9 11" id="KW-0057">Aromatic amino acid biosynthesis</keyword>
<comment type="cofactor">
    <cofactor evidence="11">
        <name>Mg(2+)</name>
        <dbReference type="ChEBI" id="CHEBI:18420"/>
    </cofactor>
    <text evidence="11">Binds 1 Mg(2+) ion per subunit.</text>
</comment>
<dbReference type="Pfam" id="PF01202">
    <property type="entry name" value="SKI"/>
    <property type="match status" value="1"/>
</dbReference>
<evidence type="ECO:0000256" key="11">
    <source>
        <dbReference type="HAMAP-Rule" id="MF_00109"/>
    </source>
</evidence>
<reference evidence="12 13" key="1">
    <citation type="submission" date="2024-03" db="EMBL/GenBank/DDBJ databases">
        <title>Mouse gut bacterial collection (mGBC) of GemPharmatech.</title>
        <authorList>
            <person name="He Y."/>
            <person name="Dong L."/>
            <person name="Wu D."/>
            <person name="Gao X."/>
            <person name="Lin Z."/>
        </authorList>
    </citation>
    <scope>NUCLEOTIDE SEQUENCE [LARGE SCALE GENOMIC DNA]</scope>
    <source>
        <strain evidence="12 13">61-15</strain>
    </source>
</reference>
<evidence type="ECO:0000256" key="6">
    <source>
        <dbReference type="ARBA" id="ARBA00022741"/>
    </source>
</evidence>
<feature type="binding site" evidence="11">
    <location>
        <position position="53"/>
    </location>
    <ligand>
        <name>substrate</name>
    </ligand>
</feature>
<keyword evidence="7 11" id="KW-0418">Kinase</keyword>
<dbReference type="PRINTS" id="PR01100">
    <property type="entry name" value="SHIKIMTKNASE"/>
</dbReference>
<dbReference type="InterPro" id="IPR031322">
    <property type="entry name" value="Shikimate/glucono_kinase"/>
</dbReference>
<gene>
    <name evidence="11" type="primary">aroK</name>
    <name evidence="12" type="ORF">AALA52_00865</name>
</gene>
<feature type="binding site" evidence="11">
    <location>
        <position position="132"/>
    </location>
    <ligand>
        <name>substrate</name>
    </ligand>
</feature>
<dbReference type="EC" id="2.7.1.71" evidence="3 11"/>
<accession>A0ABV4D3I1</accession>
<comment type="catalytic activity">
    <reaction evidence="10 11">
        <text>shikimate + ATP = 3-phosphoshikimate + ADP + H(+)</text>
        <dbReference type="Rhea" id="RHEA:13121"/>
        <dbReference type="ChEBI" id="CHEBI:15378"/>
        <dbReference type="ChEBI" id="CHEBI:30616"/>
        <dbReference type="ChEBI" id="CHEBI:36208"/>
        <dbReference type="ChEBI" id="CHEBI:145989"/>
        <dbReference type="ChEBI" id="CHEBI:456216"/>
        <dbReference type="EC" id="2.7.1.71"/>
    </reaction>
</comment>
<evidence type="ECO:0000256" key="1">
    <source>
        <dbReference type="ARBA" id="ARBA00004842"/>
    </source>
</evidence>
<keyword evidence="6 11" id="KW-0547">Nucleotide-binding</keyword>
<protein>
    <recommendedName>
        <fullName evidence="3 11">Shikimate kinase</fullName>
        <shortName evidence="11">SK</shortName>
        <ecNumber evidence="3 11">2.7.1.71</ecNumber>
    </recommendedName>
</protein>
<evidence type="ECO:0000313" key="12">
    <source>
        <dbReference type="EMBL" id="MEY8442822.1"/>
    </source>
</evidence>
<dbReference type="PANTHER" id="PTHR21087:SF16">
    <property type="entry name" value="SHIKIMATE KINASE 1, CHLOROPLASTIC"/>
    <property type="match status" value="1"/>
</dbReference>
<keyword evidence="8 11" id="KW-0067">ATP-binding</keyword>
<comment type="similarity">
    <text evidence="2 11">Belongs to the shikimate kinase family.</text>
</comment>
<feature type="binding site" evidence="11">
    <location>
        <position position="29"/>
    </location>
    <ligand>
        <name>substrate</name>
    </ligand>
</feature>
<feature type="binding site" evidence="11">
    <location>
        <position position="115"/>
    </location>
    <ligand>
        <name>ATP</name>
        <dbReference type="ChEBI" id="CHEBI:30616"/>
    </ligand>
</feature>